<dbReference type="GO" id="GO:0000160">
    <property type="term" value="P:phosphorelay signal transduction system"/>
    <property type="evidence" value="ECO:0007669"/>
    <property type="project" value="InterPro"/>
</dbReference>
<proteinExistence type="predicted"/>
<protein>
    <submittedName>
        <fullName evidence="3">Response regulator</fullName>
    </submittedName>
</protein>
<dbReference type="InterPro" id="IPR011006">
    <property type="entry name" value="CheY-like_superfamily"/>
</dbReference>
<dbReference type="KEGG" id="sand:H3309_09320"/>
<dbReference type="PROSITE" id="PS50110">
    <property type="entry name" value="RESPONSE_REGULATORY"/>
    <property type="match status" value="1"/>
</dbReference>
<dbReference type="SUPFAM" id="SSF52172">
    <property type="entry name" value="CheY-like"/>
    <property type="match status" value="1"/>
</dbReference>
<keyword evidence="1" id="KW-0597">Phosphoprotein</keyword>
<evidence type="ECO:0000313" key="3">
    <source>
        <dbReference type="EMBL" id="QMW21624.1"/>
    </source>
</evidence>
<evidence type="ECO:0000256" key="1">
    <source>
        <dbReference type="PROSITE-ProRule" id="PRU00169"/>
    </source>
</evidence>
<accession>A0A7G5IE32</accession>
<dbReference type="Gene3D" id="3.40.50.2300">
    <property type="match status" value="1"/>
</dbReference>
<organism evidence="3 4">
    <name type="scientific">Sandaracinobacteroides saxicola</name>
    <dbReference type="NCBI Taxonomy" id="2759707"/>
    <lineage>
        <taxon>Bacteria</taxon>
        <taxon>Pseudomonadati</taxon>
        <taxon>Pseudomonadota</taxon>
        <taxon>Alphaproteobacteria</taxon>
        <taxon>Sphingomonadales</taxon>
        <taxon>Sphingosinicellaceae</taxon>
        <taxon>Sandaracinobacteroides</taxon>
    </lineage>
</organism>
<feature type="modified residue" description="4-aspartylphosphate" evidence="1">
    <location>
        <position position="53"/>
    </location>
</feature>
<name>A0A7G5IE32_9SPHN</name>
<sequence>MSHALIIEDEWALALLLQEALKQMGYSEFDMVPSVRGAIEAAQRRCPDLIVADHRIIDGTGTDAVLTICADKPIPVIFVTASGSEVRERLPDALIIEKPFDLSVLRAGVAEASLRPFRSPT</sequence>
<dbReference type="InterPro" id="IPR001789">
    <property type="entry name" value="Sig_transdc_resp-reg_receiver"/>
</dbReference>
<dbReference type="RefSeq" id="WP_182294473.1">
    <property type="nucleotide sequence ID" value="NZ_CP059851.1"/>
</dbReference>
<dbReference type="AlphaFoldDB" id="A0A7G5IE32"/>
<feature type="domain" description="Response regulatory" evidence="2">
    <location>
        <begin position="3"/>
        <end position="113"/>
    </location>
</feature>
<dbReference type="Pfam" id="PF00072">
    <property type="entry name" value="Response_reg"/>
    <property type="match status" value="1"/>
</dbReference>
<reference evidence="3 4" key="1">
    <citation type="submission" date="2020-07" db="EMBL/GenBank/DDBJ databases">
        <title>Complete genome sequence for Sandaracinobacter sp. M6.</title>
        <authorList>
            <person name="Tang Y."/>
            <person name="Liu Q."/>
            <person name="Guo Z."/>
            <person name="Lei P."/>
            <person name="Huang B."/>
        </authorList>
    </citation>
    <scope>NUCLEOTIDE SEQUENCE [LARGE SCALE GENOMIC DNA]</scope>
    <source>
        <strain evidence="3 4">M6</strain>
    </source>
</reference>
<evidence type="ECO:0000259" key="2">
    <source>
        <dbReference type="PROSITE" id="PS50110"/>
    </source>
</evidence>
<dbReference type="SMART" id="SM00448">
    <property type="entry name" value="REC"/>
    <property type="match status" value="1"/>
</dbReference>
<gene>
    <name evidence="3" type="ORF">H3309_09320</name>
</gene>
<keyword evidence="4" id="KW-1185">Reference proteome</keyword>
<dbReference type="EMBL" id="CP059851">
    <property type="protein sequence ID" value="QMW21624.1"/>
    <property type="molecule type" value="Genomic_DNA"/>
</dbReference>
<dbReference type="Proteomes" id="UP000515292">
    <property type="component" value="Chromosome"/>
</dbReference>
<evidence type="ECO:0000313" key="4">
    <source>
        <dbReference type="Proteomes" id="UP000515292"/>
    </source>
</evidence>